<comment type="caution">
    <text evidence="4">The sequence shown here is derived from an EMBL/GenBank/DDBJ whole genome shotgun (WGS) entry which is preliminary data.</text>
</comment>
<keyword evidence="5" id="KW-1185">Reference proteome</keyword>
<evidence type="ECO:0000313" key="4">
    <source>
        <dbReference type="EMBL" id="MCG2462745.1"/>
    </source>
</evidence>
<dbReference type="SUPFAM" id="SSF69318">
    <property type="entry name" value="Integrin alpha N-terminal domain"/>
    <property type="match status" value="3"/>
</dbReference>
<dbReference type="AlphaFoldDB" id="A0AAE3EYB6"/>
<evidence type="ECO:0000313" key="5">
    <source>
        <dbReference type="Proteomes" id="UP001200642"/>
    </source>
</evidence>
<evidence type="ECO:0000256" key="1">
    <source>
        <dbReference type="ARBA" id="ARBA00022729"/>
    </source>
</evidence>
<accession>A0AAE3EYB6</accession>
<organism evidence="4 5">
    <name type="scientific">Cerina litoralis</name>
    <dbReference type="NCBI Taxonomy" id="2874477"/>
    <lineage>
        <taxon>Bacteria</taxon>
        <taxon>Pseudomonadati</taxon>
        <taxon>Bacteroidota</taxon>
        <taxon>Flavobacteriia</taxon>
        <taxon>Flavobacteriales</taxon>
        <taxon>Flavobacteriaceae</taxon>
        <taxon>Cerina</taxon>
    </lineage>
</organism>
<dbReference type="InterPro" id="IPR028994">
    <property type="entry name" value="Integrin_alpha_N"/>
</dbReference>
<dbReference type="Pfam" id="PF07593">
    <property type="entry name" value="UnbV_ASPIC"/>
    <property type="match status" value="1"/>
</dbReference>
<evidence type="ECO:0000256" key="2">
    <source>
        <dbReference type="SAM" id="SignalP"/>
    </source>
</evidence>
<dbReference type="InterPro" id="IPR011519">
    <property type="entry name" value="UnbV_ASPIC"/>
</dbReference>
<dbReference type="EMBL" id="JAIRBC010000043">
    <property type="protein sequence ID" value="MCG2462745.1"/>
    <property type="molecule type" value="Genomic_DNA"/>
</dbReference>
<keyword evidence="1 2" id="KW-0732">Signal</keyword>
<dbReference type="Proteomes" id="UP001200642">
    <property type="component" value="Unassembled WGS sequence"/>
</dbReference>
<protein>
    <submittedName>
        <fullName evidence="4">VCBS repeat-containing protein</fullName>
    </submittedName>
</protein>
<gene>
    <name evidence="4" type="ORF">K8352_18425</name>
</gene>
<feature type="chain" id="PRO_5041940146" evidence="2">
    <location>
        <begin position="20"/>
        <end position="1110"/>
    </location>
</feature>
<dbReference type="PANTHER" id="PTHR16026">
    <property type="entry name" value="CARTILAGE ACIDIC PROTEIN 1"/>
    <property type="match status" value="1"/>
</dbReference>
<dbReference type="InterPro" id="IPR027039">
    <property type="entry name" value="Crtac1"/>
</dbReference>
<dbReference type="InterPro" id="IPR013517">
    <property type="entry name" value="FG-GAP"/>
</dbReference>
<proteinExistence type="predicted"/>
<sequence length="1110" mass="123784">MRGFSLFILAICLSLNACSNNEGKRFRKIPATDSGIVFKNELKDTPQLNILTYLYYYNGAGVAAADYNNDGLVDLYFTSNQGEDKLYLNKGNLKFEDVTGSANITNKGNWTTGVTHVDINNDGLLDIYVCKVGNYQGIKGENLLFVNQGIKSDGIPTFKEEAAKYGLDFSGFSTQAAFFDYDLDGDLDMYLMNHSVHPNRNNGKGSVRMEIDSLSGDRLYKNEGNKFVDVSANAGIYQGGIGYGLGLGVGDLNNDGYPDIYVGNDFFENDYCYINQKDGSFKEVISHDERIFGHTTHFSMGNDIADIDNDGYSDIVSLDMLPENLETYKTSGLEYPFATYEYYLKNGYAPQYMQNTLHLNLGNGNFAEIGNLSGISATEWSWGALLADFDNDGFKDLFVSNGIKGATNDMDFINFIANDNIQKRINQGMTQEDMAFIEEMPAKKVPNYFFENNGDLTFTDVTSSWFHKEDSFSNGCVYADLDNDGDLDLVVNNVDEVAYVLENTSERENNFLDLTIKGHANNRFGIGTKIIAYKGTSSVSADNFPTRGYLSAVPPSIHLGLGKDSILDSLKIIWPGGKYQTLKSVRTNRKITALYEEADRNIYLTPNKKSQNYLANSNATIPFTHIESSTVEFNRDPLVPFANTNAGPGISVGDINNDGLDDFFIGGAKRQASVLFVQDTNGSFLPYQPALFEADAVNEDVSQIFFDADGDGFMDLLVVSGGNEYRNGRQLRPRLYRNNKGFFVKDTVQFKGVIVNASKVGAVDFDNDGDLDVVITSDQVPWEFGKTPVQYLFKNDGNGNFRDATAQISRDFQKLGNVKDFVCVDLDQNGYKDVIAVGQWMPVTLFYNDGKTLTRRGNDGLDRSNGWWNTVVAEDFDNDGDVDLMVGNWGDNSKFKASERRPITLYRYDFDGNGTIEPLVTYFHGDRETPFASKEELTKQMPFLNKKYLSFKSFAKASLNDLFSEEKLQAADKKEVYILRSSYFENLGNGQFKRIDLPTMAQSSKVNDILVDDFNKDGFKDVLLVGNDYEISTHLGRMDAMHGIIFLNDRKGGFTWASNQNFDISGPARNAKKIRISDKPNLIIGINNSTPLLLREVGTDDSTTLETIKN</sequence>
<evidence type="ECO:0000259" key="3">
    <source>
        <dbReference type="Pfam" id="PF07593"/>
    </source>
</evidence>
<feature type="signal peptide" evidence="2">
    <location>
        <begin position="1"/>
        <end position="19"/>
    </location>
</feature>
<dbReference type="RefSeq" id="WP_317903881.1">
    <property type="nucleotide sequence ID" value="NZ_JAIRBC010000043.1"/>
</dbReference>
<name>A0AAE3EYB6_9FLAO</name>
<reference evidence="4" key="1">
    <citation type="submission" date="2023-02" db="EMBL/GenBank/DDBJ databases">
        <title>Genome of Flavobacteriaceae gen. nov. sp. strain F89.</title>
        <authorList>
            <person name="Wang Y."/>
        </authorList>
    </citation>
    <scope>NUCLEOTIDE SEQUENCE</scope>
    <source>
        <strain evidence="4">F89</strain>
    </source>
</reference>
<dbReference type="PANTHER" id="PTHR16026:SF0">
    <property type="entry name" value="CARTILAGE ACIDIC PROTEIN 1"/>
    <property type="match status" value="1"/>
</dbReference>
<feature type="domain" description="ASPIC/UnbV" evidence="3">
    <location>
        <begin position="525"/>
        <end position="592"/>
    </location>
</feature>
<dbReference type="Gene3D" id="2.130.10.130">
    <property type="entry name" value="Integrin alpha, N-terminal"/>
    <property type="match status" value="4"/>
</dbReference>
<dbReference type="Pfam" id="PF13517">
    <property type="entry name" value="FG-GAP_3"/>
    <property type="match status" value="6"/>
</dbReference>